<protein>
    <submittedName>
        <fullName evidence="2">Nucleoside triphosphate hydrolase</fullName>
    </submittedName>
</protein>
<dbReference type="GO" id="GO:0046052">
    <property type="term" value="P:UTP catabolic process"/>
    <property type="evidence" value="ECO:0007669"/>
    <property type="project" value="TreeGrafter"/>
</dbReference>
<dbReference type="SUPFAM" id="SSF101386">
    <property type="entry name" value="all-alpha NTP pyrophosphatases"/>
    <property type="match status" value="1"/>
</dbReference>
<dbReference type="GO" id="GO:0046061">
    <property type="term" value="P:dATP catabolic process"/>
    <property type="evidence" value="ECO:0007669"/>
    <property type="project" value="TreeGrafter"/>
</dbReference>
<keyword evidence="2" id="KW-0378">Hydrolase</keyword>
<dbReference type="GO" id="GO:0046081">
    <property type="term" value="P:dUTP catabolic process"/>
    <property type="evidence" value="ECO:0007669"/>
    <property type="project" value="TreeGrafter"/>
</dbReference>
<keyword evidence="3" id="KW-1185">Reference proteome</keyword>
<evidence type="ECO:0000259" key="1">
    <source>
        <dbReference type="Pfam" id="PF03819"/>
    </source>
</evidence>
<dbReference type="FunFam" id="1.10.287.1080:FF:000001">
    <property type="entry name" value="Nucleoside triphosphate pyrophosphohydrolase"/>
    <property type="match status" value="1"/>
</dbReference>
<evidence type="ECO:0000313" key="3">
    <source>
        <dbReference type="Proteomes" id="UP000243784"/>
    </source>
</evidence>
<accession>A0A1D9DY96</accession>
<reference evidence="2 3" key="1">
    <citation type="journal article" date="2016" name="Biochim. Biophys. Acta">
        <title>Photochemical characterization of actinorhodopsin and its functional existence in the natural host.</title>
        <authorList>
            <person name="Nakamura S."/>
            <person name="Kikukawa T."/>
            <person name="Tamogami J."/>
            <person name="Kamiya M."/>
            <person name="Aizawa T."/>
            <person name="Hahn M.W."/>
            <person name="Ihara K."/>
            <person name="Kamo N."/>
            <person name="Demura M."/>
        </authorList>
    </citation>
    <scope>NUCLEOTIDE SEQUENCE [LARGE SCALE GENOMIC DNA]</scope>
    <source>
        <strain evidence="2 3">MWH-Dar1</strain>
    </source>
</reference>
<dbReference type="InterPro" id="IPR011551">
    <property type="entry name" value="NTP_PyrPHydrolase_MazG"/>
</dbReference>
<dbReference type="RefSeq" id="WP_070954282.1">
    <property type="nucleotide sequence ID" value="NZ_CP015208.1"/>
</dbReference>
<dbReference type="PANTHER" id="PTHR30522:SF0">
    <property type="entry name" value="NUCLEOSIDE TRIPHOSPHATE PYROPHOSPHOHYDROLASE"/>
    <property type="match status" value="1"/>
</dbReference>
<dbReference type="Gene3D" id="1.10.287.1080">
    <property type="entry name" value="MazG-like"/>
    <property type="match status" value="2"/>
</dbReference>
<dbReference type="Pfam" id="PF03819">
    <property type="entry name" value="MazG"/>
    <property type="match status" value="1"/>
</dbReference>
<dbReference type="OrthoDB" id="9808939at2"/>
<dbReference type="GO" id="GO:0006950">
    <property type="term" value="P:response to stress"/>
    <property type="evidence" value="ECO:0007669"/>
    <property type="project" value="UniProtKB-ARBA"/>
</dbReference>
<dbReference type="GO" id="GO:0046047">
    <property type="term" value="P:TTP catabolic process"/>
    <property type="evidence" value="ECO:0007669"/>
    <property type="project" value="TreeGrafter"/>
</dbReference>
<dbReference type="GO" id="GO:0046076">
    <property type="term" value="P:dTTP catabolic process"/>
    <property type="evidence" value="ECO:0007669"/>
    <property type="project" value="TreeGrafter"/>
</dbReference>
<dbReference type="KEGG" id="rpla:A4Z71_01855"/>
<dbReference type="PANTHER" id="PTHR30522">
    <property type="entry name" value="NUCLEOSIDE TRIPHOSPHATE PYROPHOSPHOHYDROLASE"/>
    <property type="match status" value="1"/>
</dbReference>
<proteinExistence type="predicted"/>
<dbReference type="InterPro" id="IPR048015">
    <property type="entry name" value="NTP-PPase_MazG-like_N"/>
</dbReference>
<dbReference type="GO" id="GO:0006203">
    <property type="term" value="P:dGTP catabolic process"/>
    <property type="evidence" value="ECO:0007669"/>
    <property type="project" value="TreeGrafter"/>
</dbReference>
<feature type="domain" description="NTP pyrophosphohydrolase MazG-like" evidence="1">
    <location>
        <begin position="26"/>
        <end position="102"/>
    </location>
</feature>
<evidence type="ECO:0000313" key="2">
    <source>
        <dbReference type="EMBL" id="AOY55771.1"/>
    </source>
</evidence>
<dbReference type="STRING" id="535712.A4Z71_01855"/>
<organism evidence="2 3">
    <name type="scientific">Candidatus Rhodoluna planktonica</name>
    <dbReference type="NCBI Taxonomy" id="535712"/>
    <lineage>
        <taxon>Bacteria</taxon>
        <taxon>Bacillati</taxon>
        <taxon>Actinomycetota</taxon>
        <taxon>Actinomycetes</taxon>
        <taxon>Micrococcales</taxon>
        <taxon>Microbacteriaceae</taxon>
        <taxon>Luna cluster</taxon>
        <taxon>Luna-1 subcluster</taxon>
        <taxon>Rhodoluna</taxon>
    </lineage>
</organism>
<dbReference type="GO" id="GO:0047429">
    <property type="term" value="F:nucleoside triphosphate diphosphatase activity"/>
    <property type="evidence" value="ECO:0007669"/>
    <property type="project" value="TreeGrafter"/>
</dbReference>
<gene>
    <name evidence="2" type="ORF">A4Z71_01855</name>
</gene>
<dbReference type="CDD" id="cd11528">
    <property type="entry name" value="NTP-PPase_MazG_Nterm"/>
    <property type="match status" value="1"/>
</dbReference>
<dbReference type="InterPro" id="IPR004518">
    <property type="entry name" value="MazG-like_dom"/>
</dbReference>
<sequence>MTKLDELIAVAHKLRAPGGCPWDAEQTHESLMKYLLEEAYELIDAIESGSREEVIEELGDVLYQVIFHADLASTGSLGEPFSIETVAEVSAQKMIGRHPHVFGNEEELQKYAAKTGDDVMQNWDDHKKREKPQRQSILDGMPLNLPALALADKVMGKAEKIGLLDKDAPGPFSVANSDEVGAILLAVVSSARSAGIDPEQALRGAVRELMVEIREVEIGDAADAGIIAVPTDED</sequence>
<dbReference type="Proteomes" id="UP000243784">
    <property type="component" value="Chromosome"/>
</dbReference>
<name>A0A1D9DY96_9MICO</name>
<dbReference type="EMBL" id="CP015208">
    <property type="protein sequence ID" value="AOY55771.1"/>
    <property type="molecule type" value="Genomic_DNA"/>
</dbReference>
<dbReference type="AlphaFoldDB" id="A0A1D9DY96"/>